<accession>A0A8H7YVP8</accession>
<gene>
    <name evidence="1" type="ORF">I7I52_07207</name>
</gene>
<reference evidence="1 2" key="1">
    <citation type="submission" date="2021-01" db="EMBL/GenBank/DDBJ databases">
        <title>Chromosome-level genome assembly of a human fungal pathogen reveals clustering of transcriptionally co-regulated genes.</title>
        <authorList>
            <person name="Voorhies M."/>
            <person name="Cohen S."/>
            <person name="Shea T.P."/>
            <person name="Petrus S."/>
            <person name="Munoz J.F."/>
            <person name="Poplawski S."/>
            <person name="Goldman W.E."/>
            <person name="Michael T."/>
            <person name="Cuomo C.A."/>
            <person name="Sil A."/>
            <person name="Beyhan S."/>
        </authorList>
    </citation>
    <scope>NUCLEOTIDE SEQUENCE [LARGE SCALE GENOMIC DNA]</scope>
    <source>
        <strain evidence="1 2">G184AR</strain>
    </source>
</reference>
<proteinExistence type="predicted"/>
<dbReference type="AlphaFoldDB" id="A0A8H7YVP8"/>
<name>A0A8H7YVP8_AJECA</name>
<dbReference type="Proteomes" id="UP000670092">
    <property type="component" value="Unassembled WGS sequence"/>
</dbReference>
<sequence>MVLGRWKGARGVLWTAIAWVYHQVIPILNQPLPCPAKGTNYFIQSSTSARQTRVLRFYIHQPWERAVRS</sequence>
<protein>
    <submittedName>
        <fullName evidence="1">Uncharacterized protein</fullName>
    </submittedName>
</protein>
<dbReference type="EMBL" id="JAEVHI010000003">
    <property type="protein sequence ID" value="KAG5296489.1"/>
    <property type="molecule type" value="Genomic_DNA"/>
</dbReference>
<dbReference type="VEuPathDB" id="FungiDB:I7I52_07207"/>
<organism evidence="1 2">
    <name type="scientific">Ajellomyces capsulatus</name>
    <name type="common">Darling's disease fungus</name>
    <name type="synonym">Histoplasma capsulatum</name>
    <dbReference type="NCBI Taxonomy" id="5037"/>
    <lineage>
        <taxon>Eukaryota</taxon>
        <taxon>Fungi</taxon>
        <taxon>Dikarya</taxon>
        <taxon>Ascomycota</taxon>
        <taxon>Pezizomycotina</taxon>
        <taxon>Eurotiomycetes</taxon>
        <taxon>Eurotiomycetidae</taxon>
        <taxon>Onygenales</taxon>
        <taxon>Ajellomycetaceae</taxon>
        <taxon>Histoplasma</taxon>
    </lineage>
</organism>
<evidence type="ECO:0000313" key="2">
    <source>
        <dbReference type="Proteomes" id="UP000670092"/>
    </source>
</evidence>
<comment type="caution">
    <text evidence="1">The sequence shown here is derived from an EMBL/GenBank/DDBJ whole genome shotgun (WGS) entry which is preliminary data.</text>
</comment>
<evidence type="ECO:0000313" key="1">
    <source>
        <dbReference type="EMBL" id="KAG5296489.1"/>
    </source>
</evidence>